<sequence>MSNLIESSIIERETNFRLPKSDDRKFRGLILKNELTVFLVSDPESKMSGCCLSVKAGAMQSPENLDGLAHFLEHMLFCGTKKYPDATDYKTYITENGGHRQGYTTRGYTTYYFEVKNEAFKGALDRFSSFFICPIISPSMAEKEVNAIQNEFQLKYYDDDRVKYHMSGKFAVESHPVHKFTTGNKETLETIPKYKNINVYEELLKFYEKYYSSNIMCALLYGNENLYKLEEYAVEYFSGIQNKKVKTIDYIKLYHENPPYTKDTVIGKIAKVIPHKQDRKLSLIFPMPSIVPYCNSSAASYISHIIDNQGEGSIFSALRDRSLATNVSFLIIDNDEAFAMAQFTVILTEDGYKDICLVVEIILNFVELFKANPIIPDLVEEFIHLCEADFMYSVKLPVSTLFSIPINLLKYRCALKDIMTTNWVVEEFNNNHVFEILKYMNKENFYIYLIAPDIKSEYEKEPEFFEIEHHYNVKYKVTEFDDSMKHIIDSASVENARQLGLELPKRNPFISTDFTIYNEQTPGINDFDRLPYLLNFDKYKSELRGFPAPKIWFKSDTVFGLPQSVINFRILATNIACIELEDKAKFLTEFDNLPYTLVFQVFGNILEETIRRTMHQYKSDIAAASLSFKCSFNARHNVLALQVSGFSHKVHVLMNLVLNLLYENIITEREYNEAVIIIDRQWTNKILQSKLYPLAIDKASEAIIPTAFSRKELLGILKIFTYQEFIILYKHFLASSNLEGLILGNLTDNMATEIVMDNYMNIIKYKQAHECNIKSHKVEPFSTILLNENIYIDQILQNETDRNGSWLCLYQIGASSNETQIKINILDSFLSSEVFHELRTKKQLVYVANSLQMMTCPVQVFGYYIQSSEYMNSFILKELLDFQFNKVISGEVREKFTKELFNTYLDSEIQKYSSWPKSIYDEITVYIKEINEKSFQFDHRNVKINLLKSLKYDDFMNFYDSCWTSPCILVELRSQVDSEKQGGIEITKLPPSFKHISPIYKLSRDESFPKISIPMI</sequence>
<feature type="domain" description="Peptidase M16 C-terminal" evidence="10">
    <location>
        <begin position="200"/>
        <end position="381"/>
    </location>
</feature>
<evidence type="ECO:0000256" key="6">
    <source>
        <dbReference type="ARBA" id="ARBA00022833"/>
    </source>
</evidence>
<evidence type="ECO:0000256" key="1">
    <source>
        <dbReference type="ARBA" id="ARBA00001947"/>
    </source>
</evidence>
<dbReference type="SUPFAM" id="SSF63411">
    <property type="entry name" value="LuxS/MPP-like metallohydrolase"/>
    <property type="match status" value="4"/>
</dbReference>
<dbReference type="RefSeq" id="XP_002140802.1">
    <property type="nucleotide sequence ID" value="XM_002140766.1"/>
</dbReference>
<dbReference type="OrthoDB" id="952271at2759"/>
<dbReference type="GO" id="GO:0006508">
    <property type="term" value="P:proteolysis"/>
    <property type="evidence" value="ECO:0007669"/>
    <property type="project" value="UniProtKB-KW"/>
</dbReference>
<evidence type="ECO:0000256" key="3">
    <source>
        <dbReference type="ARBA" id="ARBA00022670"/>
    </source>
</evidence>
<evidence type="ECO:0000256" key="7">
    <source>
        <dbReference type="ARBA" id="ARBA00023049"/>
    </source>
</evidence>
<dbReference type="PROSITE" id="PS00143">
    <property type="entry name" value="INSULINASE"/>
    <property type="match status" value="1"/>
</dbReference>
<dbReference type="PANTHER" id="PTHR43690">
    <property type="entry name" value="NARDILYSIN"/>
    <property type="match status" value="1"/>
</dbReference>
<name>B6AE12_CRYMR</name>
<keyword evidence="4" id="KW-0479">Metal-binding</keyword>
<dbReference type="FunFam" id="3.30.830.10:FF:000012">
    <property type="entry name" value="Protease 3"/>
    <property type="match status" value="1"/>
</dbReference>
<keyword evidence="6" id="KW-0862">Zinc</keyword>
<organism evidence="12 13">
    <name type="scientific">Cryptosporidium muris (strain RN66)</name>
    <dbReference type="NCBI Taxonomy" id="441375"/>
    <lineage>
        <taxon>Eukaryota</taxon>
        <taxon>Sar</taxon>
        <taxon>Alveolata</taxon>
        <taxon>Apicomplexa</taxon>
        <taxon>Conoidasida</taxon>
        <taxon>Coccidia</taxon>
        <taxon>Eucoccidiorida</taxon>
        <taxon>Eimeriorina</taxon>
        <taxon>Cryptosporidiidae</taxon>
        <taxon>Cryptosporidium</taxon>
    </lineage>
</organism>
<dbReference type="EC" id="3.4.24.56" evidence="12"/>
<evidence type="ECO:0000256" key="2">
    <source>
        <dbReference type="ARBA" id="ARBA00007261"/>
    </source>
</evidence>
<comment type="similarity">
    <text evidence="2 8">Belongs to the peptidase M16 family.</text>
</comment>
<dbReference type="PANTHER" id="PTHR43690:SF18">
    <property type="entry name" value="INSULIN-DEGRADING ENZYME-RELATED"/>
    <property type="match status" value="1"/>
</dbReference>
<keyword evidence="5 12" id="KW-0378">Hydrolase</keyword>
<evidence type="ECO:0000256" key="5">
    <source>
        <dbReference type="ARBA" id="ARBA00022801"/>
    </source>
</evidence>
<feature type="domain" description="Peptidase M16 N-terminal" evidence="9">
    <location>
        <begin position="37"/>
        <end position="153"/>
    </location>
</feature>
<dbReference type="InterPro" id="IPR007863">
    <property type="entry name" value="Peptidase_M16_C"/>
</dbReference>
<dbReference type="InterPro" id="IPR001431">
    <property type="entry name" value="Pept_M16_Zn_BS"/>
</dbReference>
<dbReference type="Proteomes" id="UP000001460">
    <property type="component" value="Unassembled WGS sequence"/>
</dbReference>
<dbReference type="InterPro" id="IPR011765">
    <property type="entry name" value="Pept_M16_N"/>
</dbReference>
<proteinExistence type="inferred from homology"/>
<dbReference type="GO" id="GO:0004222">
    <property type="term" value="F:metalloendopeptidase activity"/>
    <property type="evidence" value="ECO:0007669"/>
    <property type="project" value="UniProtKB-EC"/>
</dbReference>
<keyword evidence="3" id="KW-0645">Protease</keyword>
<evidence type="ECO:0000313" key="12">
    <source>
        <dbReference type="EMBL" id="EEA06453.1"/>
    </source>
</evidence>
<keyword evidence="7" id="KW-0482">Metalloprotease</keyword>
<evidence type="ECO:0000259" key="9">
    <source>
        <dbReference type="Pfam" id="PF00675"/>
    </source>
</evidence>
<dbReference type="eggNOG" id="KOG0959">
    <property type="taxonomic scope" value="Eukaryota"/>
</dbReference>
<dbReference type="OMA" id="WIFDEMK"/>
<dbReference type="EMBL" id="DS989729">
    <property type="protein sequence ID" value="EEA06453.1"/>
    <property type="molecule type" value="Genomic_DNA"/>
</dbReference>
<protein>
    <submittedName>
        <fullName evidence="12">Insulinase, putative</fullName>
        <ecNumber evidence="12">3.4.24.56</ecNumber>
    </submittedName>
</protein>
<evidence type="ECO:0000259" key="11">
    <source>
        <dbReference type="Pfam" id="PF16187"/>
    </source>
</evidence>
<dbReference type="InterPro" id="IPR050626">
    <property type="entry name" value="Peptidase_M16"/>
</dbReference>
<reference evidence="12" key="1">
    <citation type="submission" date="2008-06" db="EMBL/GenBank/DDBJ databases">
        <authorList>
            <person name="Lorenzi H."/>
            <person name="Inman J."/>
            <person name="Miller J."/>
            <person name="Schobel S."/>
            <person name="Amedeo P."/>
            <person name="Caler E.V."/>
            <person name="da Silva J."/>
        </authorList>
    </citation>
    <scope>NUCLEOTIDE SEQUENCE [LARGE SCALE GENOMIC DNA]</scope>
    <source>
        <strain evidence="12">RN66</strain>
    </source>
</reference>
<dbReference type="Pfam" id="PF16187">
    <property type="entry name" value="Peptidase_M16_M"/>
    <property type="match status" value="1"/>
</dbReference>
<dbReference type="GeneID" id="6995985"/>
<dbReference type="STRING" id="441375.B6AE12"/>
<accession>B6AE12</accession>
<feature type="domain" description="Peptidase M16 middle/third" evidence="11">
    <location>
        <begin position="405"/>
        <end position="714"/>
    </location>
</feature>
<dbReference type="AlphaFoldDB" id="B6AE12"/>
<dbReference type="Pfam" id="PF05193">
    <property type="entry name" value="Peptidase_M16_C"/>
    <property type="match status" value="2"/>
</dbReference>
<dbReference type="GO" id="GO:0046872">
    <property type="term" value="F:metal ion binding"/>
    <property type="evidence" value="ECO:0007669"/>
    <property type="project" value="UniProtKB-KW"/>
</dbReference>
<gene>
    <name evidence="12" type="ORF">CMU_009450</name>
</gene>
<keyword evidence="13" id="KW-1185">Reference proteome</keyword>
<dbReference type="InterPro" id="IPR011249">
    <property type="entry name" value="Metalloenz_LuxS/M16"/>
</dbReference>
<evidence type="ECO:0000259" key="10">
    <source>
        <dbReference type="Pfam" id="PF05193"/>
    </source>
</evidence>
<evidence type="ECO:0000313" key="13">
    <source>
        <dbReference type="Proteomes" id="UP000001460"/>
    </source>
</evidence>
<dbReference type="InterPro" id="IPR032632">
    <property type="entry name" value="Peptidase_M16_M"/>
</dbReference>
<evidence type="ECO:0000256" key="4">
    <source>
        <dbReference type="ARBA" id="ARBA00022723"/>
    </source>
</evidence>
<dbReference type="VEuPathDB" id="CryptoDB:CMU_009450"/>
<dbReference type="Pfam" id="PF00675">
    <property type="entry name" value="Peptidase_M16"/>
    <property type="match status" value="1"/>
</dbReference>
<feature type="domain" description="Peptidase M16 C-terminal" evidence="10">
    <location>
        <begin position="720"/>
        <end position="899"/>
    </location>
</feature>
<dbReference type="Gene3D" id="3.30.830.10">
    <property type="entry name" value="Metalloenzyme, LuxS/M16 peptidase-like"/>
    <property type="match status" value="4"/>
</dbReference>
<evidence type="ECO:0000256" key="8">
    <source>
        <dbReference type="RuleBase" id="RU004447"/>
    </source>
</evidence>
<comment type="cofactor">
    <cofactor evidence="1">
        <name>Zn(2+)</name>
        <dbReference type="ChEBI" id="CHEBI:29105"/>
    </cofactor>
</comment>